<keyword evidence="3" id="KW-1185">Reference proteome</keyword>
<dbReference type="EMBL" id="CAJVCH010129913">
    <property type="protein sequence ID" value="CAG7726036.1"/>
    <property type="molecule type" value="Genomic_DNA"/>
</dbReference>
<proteinExistence type="predicted"/>
<organism evidence="2 3">
    <name type="scientific">Allacma fusca</name>
    <dbReference type="NCBI Taxonomy" id="39272"/>
    <lineage>
        <taxon>Eukaryota</taxon>
        <taxon>Metazoa</taxon>
        <taxon>Ecdysozoa</taxon>
        <taxon>Arthropoda</taxon>
        <taxon>Hexapoda</taxon>
        <taxon>Collembola</taxon>
        <taxon>Symphypleona</taxon>
        <taxon>Sminthuridae</taxon>
        <taxon>Allacma</taxon>
    </lineage>
</organism>
<feature type="compositionally biased region" description="Basic and acidic residues" evidence="1">
    <location>
        <begin position="24"/>
        <end position="33"/>
    </location>
</feature>
<evidence type="ECO:0000313" key="3">
    <source>
        <dbReference type="Proteomes" id="UP000708208"/>
    </source>
</evidence>
<feature type="compositionally biased region" description="Low complexity" evidence="1">
    <location>
        <begin position="230"/>
        <end position="240"/>
    </location>
</feature>
<protein>
    <submittedName>
        <fullName evidence="2">Uncharacterized protein</fullName>
    </submittedName>
</protein>
<dbReference type="Proteomes" id="UP000708208">
    <property type="component" value="Unassembled WGS sequence"/>
</dbReference>
<reference evidence="2" key="1">
    <citation type="submission" date="2021-06" db="EMBL/GenBank/DDBJ databases">
        <authorList>
            <person name="Hodson N. C."/>
            <person name="Mongue J. A."/>
            <person name="Jaron S. K."/>
        </authorList>
    </citation>
    <scope>NUCLEOTIDE SEQUENCE</scope>
</reference>
<feature type="non-terminal residue" evidence="2">
    <location>
        <position position="1"/>
    </location>
</feature>
<feature type="compositionally biased region" description="Polar residues" evidence="1">
    <location>
        <begin position="38"/>
        <end position="52"/>
    </location>
</feature>
<evidence type="ECO:0000256" key="1">
    <source>
        <dbReference type="SAM" id="MobiDB-lite"/>
    </source>
</evidence>
<gene>
    <name evidence="2" type="ORF">AFUS01_LOCUS14967</name>
</gene>
<feature type="region of interest" description="Disordered" evidence="1">
    <location>
        <begin position="228"/>
        <end position="269"/>
    </location>
</feature>
<comment type="caution">
    <text evidence="2">The sequence shown here is derived from an EMBL/GenBank/DDBJ whole genome shotgun (WGS) entry which is preliminary data.</text>
</comment>
<dbReference type="AlphaFoldDB" id="A0A8J2P684"/>
<sequence length="269" mass="29517">MVRHYVEYCPQHPSRQPSTSGGRKRVEFKEPPTKRPRISSTPNVPPVSATSQLPPPVPNHTVDLTEDSDDEFLNVDLDTYAPVVIDDDDDDLFATLDIPDPFTVGPNIPDSFAEGPVAVEPVIPDPVVLEPVAEGPRFRPDCDTADRCTLLDPCQGCTSQEMAEILYTLRHPQRTQEDLNLLNHGSTTHRIFRLDILRGTKKKTKTYAVAAVEEVANLDTQGIPIQDEANPNVNSVSNNSDGEVAGPSWRVGSSRGREQIGNGFATENV</sequence>
<feature type="region of interest" description="Disordered" evidence="1">
    <location>
        <begin position="1"/>
        <end position="58"/>
    </location>
</feature>
<evidence type="ECO:0000313" key="2">
    <source>
        <dbReference type="EMBL" id="CAG7726036.1"/>
    </source>
</evidence>
<name>A0A8J2P684_9HEXA</name>
<accession>A0A8J2P684</accession>